<feature type="transmembrane region" description="Helical" evidence="11">
    <location>
        <begin position="33"/>
        <end position="51"/>
    </location>
</feature>
<evidence type="ECO:0000256" key="6">
    <source>
        <dbReference type="ARBA" id="ARBA00023065"/>
    </source>
</evidence>
<evidence type="ECO:0000313" key="12">
    <source>
        <dbReference type="EMBL" id="CAD8739754.1"/>
    </source>
</evidence>
<dbReference type="Gene3D" id="1.10.287.940">
    <property type="entry name" value="atp-gated p2x4 ion channel"/>
    <property type="match status" value="1"/>
</dbReference>
<sequence length="397" mass="44503">MGSRGRIDLGMLGEWGNILAYRTNKTVLVRDKVLGPVYLATSVLIVLYIVYRIVFEKAYLDYEAVSGSVKLVLTGFSPGINMMREDYCHDMTCRLCDEHDVRYPNFDTREVLVTTYVREARQHRVCQRNATECPFKSPYQTVAWDDYLVAGIQHFSLNVEHSVQAPTFFFLTQNKRYRGSSRNMRGRLVSHKNGAVKVLKEFPANGEVDTVSIKEVLEAAGLDLDHVLPGHIRPIRMTGTIIECHIHYFNDYSFFAPANKIRYEYEFFAGGRTVESIDEPVHLGVAWRQPVDFEERMLLTRSGLKLVWTQDGALGKFSFSVLLLTLATGAVLFGVVRCVGDFAALNLMPRSHVYGEALLEDADSAGETKMVHTASSSRGGGDYGSLRGQSDGAESDP</sequence>
<keyword evidence="4 11" id="KW-0812">Transmembrane</keyword>
<evidence type="ECO:0000313" key="13">
    <source>
        <dbReference type="EMBL" id="CAD8985285.1"/>
    </source>
</evidence>
<evidence type="ECO:0000256" key="10">
    <source>
        <dbReference type="SAM" id="MobiDB-lite"/>
    </source>
</evidence>
<evidence type="ECO:0000256" key="1">
    <source>
        <dbReference type="ARBA" id="ARBA00004308"/>
    </source>
</evidence>
<dbReference type="EMBL" id="HBFK01010448">
    <property type="protein sequence ID" value="CAD8739754.1"/>
    <property type="molecule type" value="Transcribed_RNA"/>
</dbReference>
<keyword evidence="5 11" id="KW-1133">Transmembrane helix</keyword>
<dbReference type="Pfam" id="PF00864">
    <property type="entry name" value="P2X_receptor"/>
    <property type="match status" value="1"/>
</dbReference>
<dbReference type="GO" id="GO:0015267">
    <property type="term" value="F:channel activity"/>
    <property type="evidence" value="ECO:0007669"/>
    <property type="project" value="UniProtKB-ARBA"/>
</dbReference>
<evidence type="ECO:0000256" key="9">
    <source>
        <dbReference type="ARBA" id="ARBA00023303"/>
    </source>
</evidence>
<dbReference type="GO" id="GO:0016020">
    <property type="term" value="C:membrane"/>
    <property type="evidence" value="ECO:0007669"/>
    <property type="project" value="TreeGrafter"/>
</dbReference>
<comment type="similarity">
    <text evidence="2">Belongs to the P2X receptor family.</text>
</comment>
<name>A0A6T8IX45_HEMAN</name>
<keyword evidence="7 11" id="KW-0472">Membrane</keyword>
<evidence type="ECO:0000256" key="4">
    <source>
        <dbReference type="ARBA" id="ARBA00022692"/>
    </source>
</evidence>
<feature type="transmembrane region" description="Helical" evidence="11">
    <location>
        <begin position="317"/>
        <end position="336"/>
    </location>
</feature>
<feature type="region of interest" description="Disordered" evidence="10">
    <location>
        <begin position="369"/>
        <end position="397"/>
    </location>
</feature>
<dbReference type="AlphaFoldDB" id="A0A6T8IX45"/>
<organism evidence="13">
    <name type="scientific">Hemiselmis andersenii</name>
    <name type="common">Cryptophyte alga</name>
    <dbReference type="NCBI Taxonomy" id="464988"/>
    <lineage>
        <taxon>Eukaryota</taxon>
        <taxon>Cryptophyceae</taxon>
        <taxon>Cryptomonadales</taxon>
        <taxon>Hemiselmidaceae</taxon>
        <taxon>Hemiselmis</taxon>
    </lineage>
</organism>
<dbReference type="InterPro" id="IPR059116">
    <property type="entry name" value="P2X_receptor"/>
</dbReference>
<dbReference type="GO" id="GO:0070588">
    <property type="term" value="P:calcium ion transmembrane transport"/>
    <property type="evidence" value="ECO:0007669"/>
    <property type="project" value="TreeGrafter"/>
</dbReference>
<keyword evidence="9" id="KW-0407">Ion channel</keyword>
<keyword evidence="8" id="KW-1071">Ligand-gated ion channel</keyword>
<evidence type="ECO:0000256" key="3">
    <source>
        <dbReference type="ARBA" id="ARBA00022448"/>
    </source>
</evidence>
<protein>
    <submittedName>
        <fullName evidence="13">Uncharacterized protein</fullName>
    </submittedName>
</protein>
<evidence type="ECO:0000256" key="5">
    <source>
        <dbReference type="ARBA" id="ARBA00022989"/>
    </source>
</evidence>
<dbReference type="PANTHER" id="PTHR10125:SF31">
    <property type="entry name" value="P2X RECEPTOR E"/>
    <property type="match status" value="1"/>
</dbReference>
<proteinExistence type="inferred from homology"/>
<keyword evidence="6" id="KW-0406">Ion transport</keyword>
<gene>
    <name evidence="13" type="ORF">HAND00432_LOCUS36298</name>
    <name evidence="12" type="ORF">HAND1043_LOCUS6246</name>
</gene>
<evidence type="ECO:0000256" key="7">
    <source>
        <dbReference type="ARBA" id="ARBA00023136"/>
    </source>
</evidence>
<dbReference type="GO" id="GO:0007165">
    <property type="term" value="P:signal transduction"/>
    <property type="evidence" value="ECO:0007669"/>
    <property type="project" value="UniProtKB-ARBA"/>
</dbReference>
<evidence type="ECO:0000256" key="11">
    <source>
        <dbReference type="SAM" id="Phobius"/>
    </source>
</evidence>
<dbReference type="EMBL" id="HBFX01060307">
    <property type="protein sequence ID" value="CAD8985285.1"/>
    <property type="molecule type" value="Transcribed_RNA"/>
</dbReference>
<dbReference type="PANTHER" id="PTHR10125">
    <property type="entry name" value="P2X PURINOCEPTOR"/>
    <property type="match status" value="1"/>
</dbReference>
<evidence type="ECO:0000256" key="2">
    <source>
        <dbReference type="ARBA" id="ARBA00009848"/>
    </source>
</evidence>
<evidence type="ECO:0000256" key="8">
    <source>
        <dbReference type="ARBA" id="ARBA00023286"/>
    </source>
</evidence>
<reference evidence="13" key="1">
    <citation type="submission" date="2021-01" db="EMBL/GenBank/DDBJ databases">
        <authorList>
            <person name="Corre E."/>
            <person name="Pelletier E."/>
            <person name="Niang G."/>
            <person name="Scheremetjew M."/>
            <person name="Finn R."/>
            <person name="Kale V."/>
            <person name="Holt S."/>
            <person name="Cochrane G."/>
            <person name="Meng A."/>
            <person name="Brown T."/>
            <person name="Cohen L."/>
        </authorList>
    </citation>
    <scope>NUCLEOTIDE SEQUENCE</scope>
    <source>
        <strain evidence="12">CCMP441</strain>
        <strain evidence="13">CCMP644</strain>
    </source>
</reference>
<comment type="subcellular location">
    <subcellularLocation>
        <location evidence="1">Endomembrane system</location>
    </subcellularLocation>
</comment>
<dbReference type="GO" id="GO:0012505">
    <property type="term" value="C:endomembrane system"/>
    <property type="evidence" value="ECO:0007669"/>
    <property type="project" value="UniProtKB-SubCell"/>
</dbReference>
<accession>A0A6T8IX45</accession>
<keyword evidence="3" id="KW-0813">Transport</keyword>